<name>A0A8H4RGX7_9HELO</name>
<comment type="caution">
    <text evidence="2">The sequence shown here is derived from an EMBL/GenBank/DDBJ whole genome shotgun (WGS) entry which is preliminary data.</text>
</comment>
<dbReference type="Proteomes" id="UP000566819">
    <property type="component" value="Unassembled WGS sequence"/>
</dbReference>
<sequence>MDRNIFRPFDYYFRTWAHGAAAFRDELTHTSLDWTKFGFAGPCPFPVPSNEELAIHQERFEQYKTSVQLRDHLVDALNVASDGWVSANEWDNTKALNKELFDHMVQSIREVDYPEDKDDLSQGSARDCWPFDVD</sequence>
<dbReference type="OrthoDB" id="2831558at2759"/>
<dbReference type="InterPro" id="IPR051035">
    <property type="entry name" value="Mito_inheritance_9"/>
</dbReference>
<reference evidence="2 3" key="1">
    <citation type="submission" date="2020-03" db="EMBL/GenBank/DDBJ databases">
        <title>Draft Genome Sequence of Cudoniella acicularis.</title>
        <authorList>
            <person name="Buettner E."/>
            <person name="Kellner H."/>
        </authorList>
    </citation>
    <scope>NUCLEOTIDE SEQUENCE [LARGE SCALE GENOMIC DNA]</scope>
    <source>
        <strain evidence="2 3">DSM 108380</strain>
    </source>
</reference>
<evidence type="ECO:0000313" key="3">
    <source>
        <dbReference type="Proteomes" id="UP000566819"/>
    </source>
</evidence>
<feature type="region of interest" description="Disordered" evidence="1">
    <location>
        <begin position="114"/>
        <end position="134"/>
    </location>
</feature>
<evidence type="ECO:0000313" key="2">
    <source>
        <dbReference type="EMBL" id="KAF4629867.1"/>
    </source>
</evidence>
<dbReference type="EMBL" id="JAAMPI010000617">
    <property type="protein sequence ID" value="KAF4629867.1"/>
    <property type="molecule type" value="Genomic_DNA"/>
</dbReference>
<proteinExistence type="predicted"/>
<dbReference type="AlphaFoldDB" id="A0A8H4RGX7"/>
<dbReference type="PANTHER" id="PTHR36091:SF1">
    <property type="entry name" value="ALTERED INHERITANCE OF MITOCHONDRIA PROTEIN 9, MITOCHONDRIAL"/>
    <property type="match status" value="1"/>
</dbReference>
<keyword evidence="3" id="KW-1185">Reference proteome</keyword>
<dbReference type="GO" id="GO:0005739">
    <property type="term" value="C:mitochondrion"/>
    <property type="evidence" value="ECO:0007669"/>
    <property type="project" value="TreeGrafter"/>
</dbReference>
<dbReference type="PANTHER" id="PTHR36091">
    <property type="entry name" value="ALTERED INHERITANCE OF MITOCHONDRIA PROTEIN 9, MITOCHONDRIAL"/>
    <property type="match status" value="1"/>
</dbReference>
<evidence type="ECO:0000256" key="1">
    <source>
        <dbReference type="SAM" id="MobiDB-lite"/>
    </source>
</evidence>
<protein>
    <submittedName>
        <fullName evidence="2">Uncharacterized protein</fullName>
    </submittedName>
</protein>
<organism evidence="2 3">
    <name type="scientific">Cudoniella acicularis</name>
    <dbReference type="NCBI Taxonomy" id="354080"/>
    <lineage>
        <taxon>Eukaryota</taxon>
        <taxon>Fungi</taxon>
        <taxon>Dikarya</taxon>
        <taxon>Ascomycota</taxon>
        <taxon>Pezizomycotina</taxon>
        <taxon>Leotiomycetes</taxon>
        <taxon>Helotiales</taxon>
        <taxon>Tricladiaceae</taxon>
        <taxon>Cudoniella</taxon>
    </lineage>
</organism>
<gene>
    <name evidence="2" type="ORF">G7Y89_g8274</name>
</gene>
<accession>A0A8H4RGX7</accession>